<accession>A0ABW9M6U7</accession>
<name>A0ABW9M6U7_9FIRM</name>
<evidence type="ECO:0000256" key="3">
    <source>
        <dbReference type="ARBA" id="ARBA00023163"/>
    </source>
</evidence>
<protein>
    <submittedName>
        <fullName evidence="5">Helix-turn-helix domain-containing protein</fullName>
    </submittedName>
</protein>
<keyword evidence="2" id="KW-0238">DNA-binding</keyword>
<evidence type="ECO:0000313" key="6">
    <source>
        <dbReference type="Proteomes" id="UP001637996"/>
    </source>
</evidence>
<proteinExistence type="predicted"/>
<dbReference type="PROSITE" id="PS01124">
    <property type="entry name" value="HTH_ARAC_FAMILY_2"/>
    <property type="match status" value="1"/>
</dbReference>
<evidence type="ECO:0000256" key="2">
    <source>
        <dbReference type="ARBA" id="ARBA00023125"/>
    </source>
</evidence>
<dbReference type="InterPro" id="IPR018060">
    <property type="entry name" value="HTH_AraC"/>
</dbReference>
<reference evidence="5 6" key="1">
    <citation type="journal article" date="2025" name="Anaerobe">
        <title>Description of Anaerococcus kampingiae sp. nov., Anaerococcus groningensis sp. nov., Anaerococcus martiniensis sp. nov., and Anaerococcus cruorum sp. nov., isolated from human clinical specimens.</title>
        <authorList>
            <person name="Boiten K.E."/>
            <person name="Meijer J."/>
            <person name="van Wezel E.M."/>
            <person name="Veloo A.C.M."/>
        </authorList>
    </citation>
    <scope>NUCLEOTIDE SEQUENCE [LARGE SCALE GENOMIC DNA]</scope>
    <source>
        <strain evidence="5 6">ENR0831</strain>
    </source>
</reference>
<dbReference type="EMBL" id="JBGMEI010000002">
    <property type="protein sequence ID" value="MFO3665067.1"/>
    <property type="molecule type" value="Genomic_DNA"/>
</dbReference>
<keyword evidence="1" id="KW-0805">Transcription regulation</keyword>
<evidence type="ECO:0000313" key="5">
    <source>
        <dbReference type="EMBL" id="MFO3665067.1"/>
    </source>
</evidence>
<dbReference type="PRINTS" id="PR00032">
    <property type="entry name" value="HTHARAC"/>
</dbReference>
<dbReference type="Gene3D" id="1.10.10.60">
    <property type="entry name" value="Homeodomain-like"/>
    <property type="match status" value="1"/>
</dbReference>
<evidence type="ECO:0000259" key="4">
    <source>
        <dbReference type="PROSITE" id="PS01124"/>
    </source>
</evidence>
<dbReference type="PANTHER" id="PTHR47893:SF1">
    <property type="entry name" value="REGULATORY PROTEIN PCHR"/>
    <property type="match status" value="1"/>
</dbReference>
<keyword evidence="6" id="KW-1185">Reference proteome</keyword>
<dbReference type="RefSeq" id="WP_410030798.1">
    <property type="nucleotide sequence ID" value="NZ_JBGMEI010000002.1"/>
</dbReference>
<feature type="domain" description="HTH araC/xylS-type" evidence="4">
    <location>
        <begin position="222"/>
        <end position="321"/>
    </location>
</feature>
<sequence>MELNHEDIIENVLEGYIFSEKKVTDECKIYTIENSTGCGEMRCYNLFEGVQLSYNNLNMETAYQKINPKSGVLEIDHCLEGCYEFKLENNERALIGKGDLSVIEIGKVPFEDSCIPTKKYVGLSIFIDIEKAQNSIDKYFPYAKIDLLEIKDRLCKNGAALIIHSRHEIDHVISELYRVDSRIRLSYSIIKTIELLLFLNLVESSDTFKLTSFSEPVYKATVESYKTILNNPFERYSISDLSKKYAISESSLKRCFIYITGSSIGNFIRENCLEAAAKLLIHKPLMSIGEISDLSGYLNPSKFSESFKKHFGQTPQEYRKNPSDLFRANKELSGYKGNIHLTL</sequence>
<evidence type="ECO:0000256" key="1">
    <source>
        <dbReference type="ARBA" id="ARBA00023015"/>
    </source>
</evidence>
<dbReference type="Proteomes" id="UP001637996">
    <property type="component" value="Unassembled WGS sequence"/>
</dbReference>
<keyword evidence="3" id="KW-0804">Transcription</keyword>
<dbReference type="SMART" id="SM00342">
    <property type="entry name" value="HTH_ARAC"/>
    <property type="match status" value="1"/>
</dbReference>
<dbReference type="InterPro" id="IPR020449">
    <property type="entry name" value="Tscrpt_reg_AraC-type_HTH"/>
</dbReference>
<organism evidence="5 6">
    <name type="scientific">Anaerococcus martiniensis</name>
    <dbReference type="NCBI Taxonomy" id="3115615"/>
    <lineage>
        <taxon>Bacteria</taxon>
        <taxon>Bacillati</taxon>
        <taxon>Bacillota</taxon>
        <taxon>Tissierellia</taxon>
        <taxon>Tissierellales</taxon>
        <taxon>Peptoniphilaceae</taxon>
        <taxon>Anaerococcus</taxon>
    </lineage>
</organism>
<dbReference type="InterPro" id="IPR053142">
    <property type="entry name" value="PchR_regulatory_protein"/>
</dbReference>
<dbReference type="SUPFAM" id="SSF46689">
    <property type="entry name" value="Homeodomain-like"/>
    <property type="match status" value="1"/>
</dbReference>
<dbReference type="PANTHER" id="PTHR47893">
    <property type="entry name" value="REGULATORY PROTEIN PCHR"/>
    <property type="match status" value="1"/>
</dbReference>
<gene>
    <name evidence="5" type="ORF">ACCQ41_02185</name>
</gene>
<dbReference type="InterPro" id="IPR009057">
    <property type="entry name" value="Homeodomain-like_sf"/>
</dbReference>
<dbReference type="Pfam" id="PF12833">
    <property type="entry name" value="HTH_18"/>
    <property type="match status" value="1"/>
</dbReference>
<comment type="caution">
    <text evidence="5">The sequence shown here is derived from an EMBL/GenBank/DDBJ whole genome shotgun (WGS) entry which is preliminary data.</text>
</comment>